<accession>A0A2M7E6E8</accession>
<dbReference type="Gene3D" id="1.10.3210.10">
    <property type="entry name" value="Hypothetical protein af1432"/>
    <property type="match status" value="1"/>
</dbReference>
<dbReference type="PANTHER" id="PTHR43155:SF2">
    <property type="entry name" value="CYCLIC DI-GMP PHOSPHODIESTERASE PA4108"/>
    <property type="match status" value="1"/>
</dbReference>
<dbReference type="AlphaFoldDB" id="A0A2M7E6E8"/>
<reference evidence="3" key="1">
    <citation type="submission" date="2017-09" db="EMBL/GenBank/DDBJ databases">
        <title>Depth-based differentiation of microbial function through sediment-hosted aquifers and enrichment of novel symbionts in the deep terrestrial subsurface.</title>
        <authorList>
            <person name="Probst A.J."/>
            <person name="Ladd B."/>
            <person name="Jarett J.K."/>
            <person name="Geller-Mcgrath D.E."/>
            <person name="Sieber C.M.K."/>
            <person name="Emerson J.B."/>
            <person name="Anantharaman K."/>
            <person name="Thomas B.C."/>
            <person name="Malmstrom R."/>
            <person name="Stieglmeier M."/>
            <person name="Klingl A."/>
            <person name="Woyke T."/>
            <person name="Ryan C.M."/>
            <person name="Banfield J.F."/>
        </authorList>
    </citation>
    <scope>NUCLEOTIDE SEQUENCE [LARGE SCALE GENOMIC DNA]</scope>
</reference>
<feature type="domain" description="HD-GYP" evidence="1">
    <location>
        <begin position="176"/>
        <end position="371"/>
    </location>
</feature>
<dbReference type="SMART" id="SM00471">
    <property type="entry name" value="HDc"/>
    <property type="match status" value="1"/>
</dbReference>
<dbReference type="EMBL" id="PETL01000387">
    <property type="protein sequence ID" value="PIV63316.1"/>
    <property type="molecule type" value="Genomic_DNA"/>
</dbReference>
<dbReference type="SMART" id="SM00065">
    <property type="entry name" value="GAF"/>
    <property type="match status" value="1"/>
</dbReference>
<organism evidence="2 3">
    <name type="scientific">bacterium (Candidatus Ratteibacteria) CG01_land_8_20_14_3_00_40_19</name>
    <dbReference type="NCBI Taxonomy" id="2014290"/>
    <lineage>
        <taxon>Bacteria</taxon>
        <taxon>Candidatus Ratteibacteria</taxon>
    </lineage>
</organism>
<dbReference type="Proteomes" id="UP000228886">
    <property type="component" value="Unassembled WGS sequence"/>
</dbReference>
<evidence type="ECO:0000259" key="1">
    <source>
        <dbReference type="PROSITE" id="PS51832"/>
    </source>
</evidence>
<dbReference type="PANTHER" id="PTHR43155">
    <property type="entry name" value="CYCLIC DI-GMP PHOSPHODIESTERASE PA4108-RELATED"/>
    <property type="match status" value="1"/>
</dbReference>
<dbReference type="CDD" id="cd00077">
    <property type="entry name" value="HDc"/>
    <property type="match status" value="1"/>
</dbReference>
<dbReference type="InterPro" id="IPR003018">
    <property type="entry name" value="GAF"/>
</dbReference>
<name>A0A2M7E6E8_9BACT</name>
<dbReference type="PROSITE" id="PS51832">
    <property type="entry name" value="HD_GYP"/>
    <property type="match status" value="1"/>
</dbReference>
<dbReference type="InterPro" id="IPR029016">
    <property type="entry name" value="GAF-like_dom_sf"/>
</dbReference>
<gene>
    <name evidence="2" type="ORF">COS11_08065</name>
</gene>
<dbReference type="InterPro" id="IPR037522">
    <property type="entry name" value="HD_GYP_dom"/>
</dbReference>
<dbReference type="Pfam" id="PF13185">
    <property type="entry name" value="GAF_2"/>
    <property type="match status" value="1"/>
</dbReference>
<dbReference type="Pfam" id="PF13487">
    <property type="entry name" value="HD_5"/>
    <property type="match status" value="1"/>
</dbReference>
<dbReference type="SUPFAM" id="SSF55781">
    <property type="entry name" value="GAF domain-like"/>
    <property type="match status" value="1"/>
</dbReference>
<evidence type="ECO:0000313" key="3">
    <source>
        <dbReference type="Proteomes" id="UP000228886"/>
    </source>
</evidence>
<dbReference type="NCBIfam" id="TIGR00277">
    <property type="entry name" value="HDIG"/>
    <property type="match status" value="1"/>
</dbReference>
<dbReference type="InterPro" id="IPR003607">
    <property type="entry name" value="HD/PDEase_dom"/>
</dbReference>
<dbReference type="Gene3D" id="3.30.450.40">
    <property type="match status" value="1"/>
</dbReference>
<comment type="caution">
    <text evidence="2">The sequence shown here is derived from an EMBL/GenBank/DDBJ whole genome shotgun (WGS) entry which is preliminary data.</text>
</comment>
<dbReference type="SUPFAM" id="SSF109604">
    <property type="entry name" value="HD-domain/PDEase-like"/>
    <property type="match status" value="1"/>
</dbReference>
<dbReference type="InterPro" id="IPR006675">
    <property type="entry name" value="HDIG_dom"/>
</dbReference>
<evidence type="ECO:0000313" key="2">
    <source>
        <dbReference type="EMBL" id="PIV63316.1"/>
    </source>
</evidence>
<protein>
    <recommendedName>
        <fullName evidence="1">HD-GYP domain-containing protein</fullName>
    </recommendedName>
</protein>
<proteinExistence type="predicted"/>
<sequence>MPPKKKHLQKKYNTLLAIYKINQSLTSTLKTNKILSEIIDTLIKEMDADAVSIRLLSKDKKRLILRAAKGIRKEHWHKHSIKSDNGIAGEVLAQGIPLTSNNIFKDKRYVYFPWLKKEKLHSLLCAPLVFKEKKIGVISIYNKKSFFYKKEDGEILLMFATQATIALENARLFEELQKSYLSAIKTLAAIIDLKDEYTRGHSEKVSYYADLIARKLRLPPIKREMIRYAAFLHDIGKIGVEIAILHKPGSLTPEEWKIIHQHPVDGSAIVRELGFLKELVPIILYHHERYDGKGYPEKKKNEEIPLGARILAVADSFDAMTSKRAYRDALSKKKAVEELKCNRGTQFDPAIVDAFLAALAQSKNKLPVPEEGC</sequence>